<sequence>MAERTRVEKLEKLLREAELRAESERQRAEREQLRAEVADRQGLEEQQRAESAEEQTGRTTLDEYIAAYHSLIFSKFAVETDKSLTSKGYITNLRNKLYPTKQQRIASGILYNAFPTNIRLFKSRNFLSGLRDRISQQPIANEKNLEDPVKSILHQLKEVEQIQAVYRIRGSIIFENHPSTISNISEEPSNQLRPNHICIYRSKDGQSQKHSIIYVCKYKAPHKLTAQHLRASLQPMDVYKEVINCKTVPTSADPEGRFQYYAKRLTAAAISQTYHYIIEGGLVFGLLTTEEAITPYYHLAEPRPKVSAHPHNFHSCTAVRQYLAFTLIALAHHGRRQQHSQKARRQAEDFESTLRSIPANVQHPRSSSPYQPTTYATFDRSPYPFRHNRRKIDCEGQLSNQPTKRDSPEPSDNKSEGKLPDTPSPTERQAGSRGRGQARRSQRIQARQTRNAPSSRRTEHAVQYYTQKCLTGLVRGGYLNNGCPNVTLHGRGLASSFAGLSVRHPVSHSKWLQLLRKQLEVVLFRITLLAYGYTFVAKRTIRAFIKDLGHEAAVYKRLKPAQGVSIPVFLGTIDLRAINKIYYYDHRVYIVHLIFLSWGTLQTLRSIHLQGVVHNNVQGTNILFNPETNRIIIINFKKAKFMQPPRHPLNQLVPNKRAWSYKPRPGEPDARITPLIIQAEFLVSNLAVVVGDHNPNEVDRRGMGQIWEQAEEDIHAQTSLFSVA</sequence>
<organism evidence="2 3">
    <name type="scientific">Trichoderma harzianum CBS 226.95</name>
    <dbReference type="NCBI Taxonomy" id="983964"/>
    <lineage>
        <taxon>Eukaryota</taxon>
        <taxon>Fungi</taxon>
        <taxon>Dikarya</taxon>
        <taxon>Ascomycota</taxon>
        <taxon>Pezizomycotina</taxon>
        <taxon>Sordariomycetes</taxon>
        <taxon>Hypocreomycetidae</taxon>
        <taxon>Hypocreales</taxon>
        <taxon>Hypocreaceae</taxon>
        <taxon>Trichoderma</taxon>
    </lineage>
</organism>
<evidence type="ECO:0008006" key="4">
    <source>
        <dbReference type="Google" id="ProtNLM"/>
    </source>
</evidence>
<dbReference type="SUPFAM" id="SSF56112">
    <property type="entry name" value="Protein kinase-like (PK-like)"/>
    <property type="match status" value="1"/>
</dbReference>
<dbReference type="InterPro" id="IPR011009">
    <property type="entry name" value="Kinase-like_dom_sf"/>
</dbReference>
<evidence type="ECO:0000313" key="3">
    <source>
        <dbReference type="Proteomes" id="UP000241690"/>
    </source>
</evidence>
<dbReference type="RefSeq" id="XP_024767098.1">
    <property type="nucleotide sequence ID" value="XM_024920670.1"/>
</dbReference>
<reference evidence="2 3" key="1">
    <citation type="submission" date="2016-07" db="EMBL/GenBank/DDBJ databases">
        <title>Multiple horizontal gene transfer events from other fungi enriched the ability of initially mycotrophic Trichoderma (Ascomycota) to feed on dead plant biomass.</title>
        <authorList>
            <consortium name="DOE Joint Genome Institute"/>
            <person name="Aerts A."/>
            <person name="Atanasova L."/>
            <person name="Chenthamara K."/>
            <person name="Zhang J."/>
            <person name="Grujic M."/>
            <person name="Henrissat B."/>
            <person name="Kuo A."/>
            <person name="Salamov A."/>
            <person name="Lipzen A."/>
            <person name="Labutti K."/>
            <person name="Barry K."/>
            <person name="Miao Y."/>
            <person name="Rahimi M.J."/>
            <person name="Shen Q."/>
            <person name="Grigoriev I.V."/>
            <person name="Kubicek C.P."/>
            <person name="Druzhinina I.S."/>
        </authorList>
    </citation>
    <scope>NUCLEOTIDE SEQUENCE [LARGE SCALE GENOMIC DNA]</scope>
    <source>
        <strain evidence="2 3">CBS 226.95</strain>
    </source>
</reference>
<protein>
    <recommendedName>
        <fullName evidence="4">Protein kinase domain-containing protein</fullName>
    </recommendedName>
</protein>
<feature type="region of interest" description="Disordered" evidence="1">
    <location>
        <begin position="334"/>
        <end position="459"/>
    </location>
</feature>
<accession>A0A2T3ZRL2</accession>
<evidence type="ECO:0000256" key="1">
    <source>
        <dbReference type="SAM" id="MobiDB-lite"/>
    </source>
</evidence>
<dbReference type="GeneID" id="36629239"/>
<evidence type="ECO:0000313" key="2">
    <source>
        <dbReference type="EMBL" id="PTB47421.1"/>
    </source>
</evidence>
<feature type="compositionally biased region" description="Basic and acidic residues" evidence="1">
    <location>
        <begin position="20"/>
        <end position="51"/>
    </location>
</feature>
<dbReference type="STRING" id="983964.A0A2T3ZRL2"/>
<dbReference type="Gene3D" id="1.10.510.10">
    <property type="entry name" value="Transferase(Phosphotransferase) domain 1"/>
    <property type="match status" value="1"/>
</dbReference>
<dbReference type="EMBL" id="KZ679727">
    <property type="protein sequence ID" value="PTB47421.1"/>
    <property type="molecule type" value="Genomic_DNA"/>
</dbReference>
<gene>
    <name evidence="2" type="ORF">M431DRAFT_526130</name>
</gene>
<dbReference type="AlphaFoldDB" id="A0A2T3ZRL2"/>
<dbReference type="Proteomes" id="UP000241690">
    <property type="component" value="Unassembled WGS sequence"/>
</dbReference>
<proteinExistence type="predicted"/>
<name>A0A2T3ZRL2_TRIHA</name>
<feature type="region of interest" description="Disordered" evidence="1">
    <location>
        <begin position="20"/>
        <end position="56"/>
    </location>
</feature>
<feature type="compositionally biased region" description="Basic and acidic residues" evidence="1">
    <location>
        <begin position="403"/>
        <end position="419"/>
    </location>
</feature>
<feature type="compositionally biased region" description="Basic residues" evidence="1">
    <location>
        <begin position="334"/>
        <end position="344"/>
    </location>
</feature>
<feature type="compositionally biased region" description="Polar residues" evidence="1">
    <location>
        <begin position="363"/>
        <end position="376"/>
    </location>
</feature>
<keyword evidence="3" id="KW-1185">Reference proteome</keyword>